<dbReference type="FunFam" id="3.90.810.10:FF:000029">
    <property type="entry name" value="Elongation factor Ts, mitochondrial"/>
    <property type="match status" value="1"/>
</dbReference>
<dbReference type="InterPro" id="IPR000095">
    <property type="entry name" value="CRIB_dom"/>
</dbReference>
<dbReference type="PANTHER" id="PTHR46325">
    <property type="entry name" value="CRIB DOMAIN-CONTAINING PROTEIN RIC8"/>
    <property type="match status" value="1"/>
</dbReference>
<proteinExistence type="predicted"/>
<dbReference type="SMART" id="SM00285">
    <property type="entry name" value="PBD"/>
    <property type="match status" value="1"/>
</dbReference>
<accession>A0AAV6WEG3</accession>
<sequence>MKGIYKGFKYTLSQIFENIHFFFLVIIVVKEREMEIGSPTDVKHVAHIGWDGPSGSAPSWMNEFKTGPDFAATSIGHSGSALSPWSSQDYGESMRHQSGSEMFRDIPSSEQPLNAKKKQRRKTKSKSSTSSPKSSTSSRSTRPTKSKSKFIEANNNAQPANIEVS</sequence>
<gene>
    <name evidence="3" type="ORF">BUALT_Bualt18G0102500</name>
</gene>
<feature type="domain" description="CRIB" evidence="2">
    <location>
        <begin position="36"/>
        <end position="49"/>
    </location>
</feature>
<evidence type="ECO:0000256" key="1">
    <source>
        <dbReference type="SAM" id="MobiDB-lite"/>
    </source>
</evidence>
<organism evidence="3 4">
    <name type="scientific">Buddleja alternifolia</name>
    <dbReference type="NCBI Taxonomy" id="168488"/>
    <lineage>
        <taxon>Eukaryota</taxon>
        <taxon>Viridiplantae</taxon>
        <taxon>Streptophyta</taxon>
        <taxon>Embryophyta</taxon>
        <taxon>Tracheophyta</taxon>
        <taxon>Spermatophyta</taxon>
        <taxon>Magnoliopsida</taxon>
        <taxon>eudicotyledons</taxon>
        <taxon>Gunneridae</taxon>
        <taxon>Pentapetalae</taxon>
        <taxon>asterids</taxon>
        <taxon>lamiids</taxon>
        <taxon>Lamiales</taxon>
        <taxon>Scrophulariaceae</taxon>
        <taxon>Buddlejeae</taxon>
        <taxon>Buddleja</taxon>
    </lineage>
</organism>
<dbReference type="PROSITE" id="PS50108">
    <property type="entry name" value="CRIB"/>
    <property type="match status" value="1"/>
</dbReference>
<dbReference type="PANTHER" id="PTHR46325:SF20">
    <property type="entry name" value="CRIB DOMAIN-CONTAINING PROTEIN RIC10"/>
    <property type="match status" value="1"/>
</dbReference>
<feature type="compositionally biased region" description="Basic residues" evidence="1">
    <location>
        <begin position="115"/>
        <end position="125"/>
    </location>
</feature>
<dbReference type="Proteomes" id="UP000826271">
    <property type="component" value="Unassembled WGS sequence"/>
</dbReference>
<protein>
    <recommendedName>
        <fullName evidence="2">CRIB domain-containing protein</fullName>
    </recommendedName>
</protein>
<dbReference type="AlphaFoldDB" id="A0AAV6WEG3"/>
<evidence type="ECO:0000313" key="3">
    <source>
        <dbReference type="EMBL" id="KAG8365415.1"/>
    </source>
</evidence>
<dbReference type="Pfam" id="PF00786">
    <property type="entry name" value="PBD"/>
    <property type="match status" value="1"/>
</dbReference>
<feature type="compositionally biased region" description="Polar residues" evidence="1">
    <location>
        <begin position="153"/>
        <end position="165"/>
    </location>
</feature>
<name>A0AAV6WEG3_9LAMI</name>
<feature type="compositionally biased region" description="Polar residues" evidence="1">
    <location>
        <begin position="75"/>
        <end position="100"/>
    </location>
</feature>
<dbReference type="EMBL" id="WHWC01000018">
    <property type="protein sequence ID" value="KAG8365415.1"/>
    <property type="molecule type" value="Genomic_DNA"/>
</dbReference>
<dbReference type="Gene3D" id="3.90.810.10">
    <property type="entry name" value="CRIB domain"/>
    <property type="match status" value="1"/>
</dbReference>
<feature type="compositionally biased region" description="Low complexity" evidence="1">
    <location>
        <begin position="126"/>
        <end position="141"/>
    </location>
</feature>
<feature type="region of interest" description="Disordered" evidence="1">
    <location>
        <begin position="71"/>
        <end position="165"/>
    </location>
</feature>
<evidence type="ECO:0000259" key="2">
    <source>
        <dbReference type="PROSITE" id="PS50108"/>
    </source>
</evidence>
<dbReference type="CDD" id="cd00132">
    <property type="entry name" value="CRIB"/>
    <property type="match status" value="1"/>
</dbReference>
<keyword evidence="4" id="KW-1185">Reference proteome</keyword>
<reference evidence="3" key="1">
    <citation type="submission" date="2019-10" db="EMBL/GenBank/DDBJ databases">
        <authorList>
            <person name="Zhang R."/>
            <person name="Pan Y."/>
            <person name="Wang J."/>
            <person name="Ma R."/>
            <person name="Yu S."/>
        </authorList>
    </citation>
    <scope>NUCLEOTIDE SEQUENCE</scope>
    <source>
        <strain evidence="3">LA-IB0</strain>
        <tissue evidence="3">Leaf</tissue>
    </source>
</reference>
<dbReference type="InterPro" id="IPR036936">
    <property type="entry name" value="CRIB_dom_sf"/>
</dbReference>
<comment type="caution">
    <text evidence="3">The sequence shown here is derived from an EMBL/GenBank/DDBJ whole genome shotgun (WGS) entry which is preliminary data.</text>
</comment>
<evidence type="ECO:0000313" key="4">
    <source>
        <dbReference type="Proteomes" id="UP000826271"/>
    </source>
</evidence>